<accession>A0A1I3IPK2</accession>
<dbReference type="InterPro" id="IPR037057">
    <property type="entry name" value="DNA_rep_MutH/T2_RE_sf"/>
</dbReference>
<keyword evidence="5" id="KW-1185">Reference proteome</keyword>
<dbReference type="Proteomes" id="UP000199559">
    <property type="component" value="Unassembled WGS sequence"/>
</dbReference>
<evidence type="ECO:0000256" key="3">
    <source>
        <dbReference type="ARBA" id="ARBA00022801"/>
    </source>
</evidence>
<keyword evidence="2" id="KW-0255">Endonuclease</keyword>
<evidence type="ECO:0000256" key="1">
    <source>
        <dbReference type="ARBA" id="ARBA00022722"/>
    </source>
</evidence>
<dbReference type="STRING" id="1144750.SAMN05443431_10154"/>
<dbReference type="CDD" id="cd22355">
    <property type="entry name" value="Sau3AI_C"/>
    <property type="match status" value="1"/>
</dbReference>
<name>A0A1I3IPK2_9FLAO</name>
<dbReference type="Gene3D" id="3.40.600.10">
    <property type="entry name" value="DNA mismatch repair MutH/Restriction endonuclease, type II"/>
    <property type="match status" value="1"/>
</dbReference>
<keyword evidence="1" id="KW-0540">Nuclease</keyword>
<reference evidence="5" key="1">
    <citation type="submission" date="2016-10" db="EMBL/GenBank/DDBJ databases">
        <authorList>
            <person name="Varghese N."/>
            <person name="Submissions S."/>
        </authorList>
    </citation>
    <scope>NUCLEOTIDE SEQUENCE [LARGE SCALE GENOMIC DNA]</scope>
    <source>
        <strain evidence="5">DSM 28881</strain>
    </source>
</reference>
<evidence type="ECO:0000256" key="2">
    <source>
        <dbReference type="ARBA" id="ARBA00022759"/>
    </source>
</evidence>
<dbReference type="InterPro" id="IPR011335">
    <property type="entry name" value="Restrct_endonuc-II-like"/>
</dbReference>
<evidence type="ECO:0000313" key="4">
    <source>
        <dbReference type="EMBL" id="SFI49842.1"/>
    </source>
</evidence>
<dbReference type="SUPFAM" id="SSF52980">
    <property type="entry name" value="Restriction endonuclease-like"/>
    <property type="match status" value="1"/>
</dbReference>
<gene>
    <name evidence="4" type="ORF">SAMN05443431_10154</name>
</gene>
<keyword evidence="3" id="KW-0378">Hydrolase</keyword>
<dbReference type="GO" id="GO:0004519">
    <property type="term" value="F:endonuclease activity"/>
    <property type="evidence" value="ECO:0007669"/>
    <property type="project" value="UniProtKB-KW"/>
</dbReference>
<evidence type="ECO:0000313" key="5">
    <source>
        <dbReference type="Proteomes" id="UP000199559"/>
    </source>
</evidence>
<dbReference type="EMBL" id="FORM01000001">
    <property type="protein sequence ID" value="SFI49842.1"/>
    <property type="molecule type" value="Genomic_DNA"/>
</dbReference>
<dbReference type="RefSeq" id="WP_090836439.1">
    <property type="nucleotide sequence ID" value="NZ_FORM01000001.1"/>
</dbReference>
<dbReference type="GO" id="GO:0003677">
    <property type="term" value="F:DNA binding"/>
    <property type="evidence" value="ECO:0007669"/>
    <property type="project" value="InterPro"/>
</dbReference>
<proteinExistence type="predicted"/>
<dbReference type="GO" id="GO:0016787">
    <property type="term" value="F:hydrolase activity"/>
    <property type="evidence" value="ECO:0007669"/>
    <property type="project" value="UniProtKB-KW"/>
</dbReference>
<dbReference type="AlphaFoldDB" id="A0A1I3IPK2"/>
<organism evidence="4 5">
    <name type="scientific">Olleya namhaensis</name>
    <dbReference type="NCBI Taxonomy" id="1144750"/>
    <lineage>
        <taxon>Bacteria</taxon>
        <taxon>Pseudomonadati</taxon>
        <taxon>Bacteroidota</taxon>
        <taxon>Flavobacteriia</taxon>
        <taxon>Flavobacteriales</taxon>
        <taxon>Flavobacteriaceae</taxon>
    </lineage>
</organism>
<sequence>MNRAVQIIINEINNLIGNRDIKEIINLEKDNIYNKSAVPLIIKNYINNNSSYNLDVLKDYNIVVKFISVDSKYTCFEPMSFSSTSLYNVLFENWHSPEVLERASLRNQLNYSYLFVPIVKIKKRGIYNNFDDWKIGDFAFWEPNSVELNMIGEEWGQAKEIIQKGVILKKVEYGKSFRNTNNLLKQSETNFIHLRPHAKNSFDYDLPYSKFTNGAVEITKQSFWLNKKFINQLLEKYKWKTILKEG</sequence>
<protein>
    <submittedName>
        <fullName evidence="4">Uncharacterized protein</fullName>
    </submittedName>
</protein>